<evidence type="ECO:0000313" key="1">
    <source>
        <dbReference type="EMBL" id="MCC2198575.1"/>
    </source>
</evidence>
<keyword evidence="2" id="KW-1185">Reference proteome</keyword>
<protein>
    <recommendedName>
        <fullName evidence="3">Secreted protein</fullName>
    </recommendedName>
</protein>
<dbReference type="EMBL" id="JAJEQL010000003">
    <property type="protein sequence ID" value="MCC2198575.1"/>
    <property type="molecule type" value="Genomic_DNA"/>
</dbReference>
<sequence>MCASGLFFGGLLPLPGAPDGCFLVLGTFFSNCGGDVLIDGVMKLSDKTVGGPANALKCGRTEVKNSGVVVIKNELRYYIIVELYASVSRA</sequence>
<dbReference type="RefSeq" id="WP_227620157.1">
    <property type="nucleotide sequence ID" value="NZ_JAJEQL010000003.1"/>
</dbReference>
<evidence type="ECO:0008006" key="3">
    <source>
        <dbReference type="Google" id="ProtNLM"/>
    </source>
</evidence>
<reference evidence="1" key="1">
    <citation type="submission" date="2021-10" db="EMBL/GenBank/DDBJ databases">
        <title>Anaerobic single-cell dispensing facilitates the cultivation of human gut bacteria.</title>
        <authorList>
            <person name="Afrizal A."/>
        </authorList>
    </citation>
    <scope>NUCLEOTIDE SEQUENCE</scope>
    <source>
        <strain evidence="1">CLA-AA-H233</strain>
    </source>
</reference>
<evidence type="ECO:0000313" key="2">
    <source>
        <dbReference type="Proteomes" id="UP001430637"/>
    </source>
</evidence>
<comment type="caution">
    <text evidence="1">The sequence shown here is derived from an EMBL/GenBank/DDBJ whole genome shotgun (WGS) entry which is preliminary data.</text>
</comment>
<proteinExistence type="predicted"/>
<accession>A0ABS8F5S2</accession>
<gene>
    <name evidence="1" type="ORF">LKD23_02170</name>
</gene>
<organism evidence="1 2">
    <name type="scientific">Faecalibacterium butyricigenerans</name>
    <dbReference type="NCBI Taxonomy" id="1851427"/>
    <lineage>
        <taxon>Bacteria</taxon>
        <taxon>Bacillati</taxon>
        <taxon>Bacillota</taxon>
        <taxon>Clostridia</taxon>
        <taxon>Eubacteriales</taxon>
        <taxon>Oscillospiraceae</taxon>
        <taxon>Faecalibacterium</taxon>
    </lineage>
</organism>
<dbReference type="Proteomes" id="UP001430637">
    <property type="component" value="Unassembled WGS sequence"/>
</dbReference>
<name>A0ABS8F5S2_9FIRM</name>